<dbReference type="EMBL" id="VBOT01000132">
    <property type="protein sequence ID" value="TMQ48864.1"/>
    <property type="molecule type" value="Genomic_DNA"/>
</dbReference>
<feature type="transmembrane region" description="Helical" evidence="1">
    <location>
        <begin position="72"/>
        <end position="89"/>
    </location>
</feature>
<keyword evidence="1" id="KW-1133">Transmembrane helix</keyword>
<gene>
    <name evidence="2" type="ORF">E6K73_11085</name>
</gene>
<keyword evidence="1" id="KW-0812">Transmembrane</keyword>
<organism evidence="2 3">
    <name type="scientific">Eiseniibacteriota bacterium</name>
    <dbReference type="NCBI Taxonomy" id="2212470"/>
    <lineage>
        <taxon>Bacteria</taxon>
        <taxon>Candidatus Eiseniibacteriota</taxon>
    </lineage>
</organism>
<feature type="transmembrane region" description="Helical" evidence="1">
    <location>
        <begin position="20"/>
        <end position="42"/>
    </location>
</feature>
<sequence>MKGLGSSFRGASARARALCLIVYAAAMGWLEAVVVVYIRAILGIARAEGMPAANEVMERFRTRPWLMPTEQTREAATLVMLAAVAWLAAGRGRPRFGAFLICFGVWDITYYVGLYALLGWPSSLANQDLLFLIPSTPLWYQPVWLPVAISCLMVGSGLVLLLRSAGVRARGLPAAR</sequence>
<proteinExistence type="predicted"/>
<feature type="transmembrane region" description="Helical" evidence="1">
    <location>
        <begin position="96"/>
        <end position="118"/>
    </location>
</feature>
<dbReference type="Proteomes" id="UP000320184">
    <property type="component" value="Unassembled WGS sequence"/>
</dbReference>
<comment type="caution">
    <text evidence="2">The sequence shown here is derived from an EMBL/GenBank/DDBJ whole genome shotgun (WGS) entry which is preliminary data.</text>
</comment>
<evidence type="ECO:0000313" key="3">
    <source>
        <dbReference type="Proteomes" id="UP000320184"/>
    </source>
</evidence>
<evidence type="ECO:0000313" key="2">
    <source>
        <dbReference type="EMBL" id="TMQ48864.1"/>
    </source>
</evidence>
<reference evidence="2 3" key="1">
    <citation type="journal article" date="2019" name="Nat. Microbiol.">
        <title>Mediterranean grassland soil C-N compound turnover is dependent on rainfall and depth, and is mediated by genomically divergent microorganisms.</title>
        <authorList>
            <person name="Diamond S."/>
            <person name="Andeer P.F."/>
            <person name="Li Z."/>
            <person name="Crits-Christoph A."/>
            <person name="Burstein D."/>
            <person name="Anantharaman K."/>
            <person name="Lane K.R."/>
            <person name="Thomas B.C."/>
            <person name="Pan C."/>
            <person name="Northen T.R."/>
            <person name="Banfield J.F."/>
        </authorList>
    </citation>
    <scope>NUCLEOTIDE SEQUENCE [LARGE SCALE GENOMIC DNA]</scope>
    <source>
        <strain evidence="2">WS_3</strain>
    </source>
</reference>
<protein>
    <submittedName>
        <fullName evidence="2">Uncharacterized protein</fullName>
    </submittedName>
</protein>
<evidence type="ECO:0000256" key="1">
    <source>
        <dbReference type="SAM" id="Phobius"/>
    </source>
</evidence>
<feature type="transmembrane region" description="Helical" evidence="1">
    <location>
        <begin position="138"/>
        <end position="162"/>
    </location>
</feature>
<keyword evidence="1" id="KW-0472">Membrane</keyword>
<name>A0A538SBX3_UNCEI</name>
<accession>A0A538SBX3</accession>
<dbReference type="AlphaFoldDB" id="A0A538SBX3"/>